<proteinExistence type="predicted"/>
<name>A0A8H3G486_9LECA</name>
<dbReference type="EMBL" id="CAJPDT010000075">
    <property type="protein sequence ID" value="CAF9934307.1"/>
    <property type="molecule type" value="Genomic_DNA"/>
</dbReference>
<comment type="caution">
    <text evidence="1">The sequence shown here is derived from an EMBL/GenBank/DDBJ whole genome shotgun (WGS) entry which is preliminary data.</text>
</comment>
<dbReference type="PANTHER" id="PTHR42085">
    <property type="entry name" value="F-BOX DOMAIN-CONTAINING PROTEIN"/>
    <property type="match status" value="1"/>
</dbReference>
<gene>
    <name evidence="1" type="ORF">IMSHALPRED_009671</name>
</gene>
<dbReference type="PANTHER" id="PTHR42085:SF2">
    <property type="entry name" value="F-BOX DOMAIN-CONTAINING PROTEIN"/>
    <property type="match status" value="1"/>
</dbReference>
<dbReference type="Proteomes" id="UP000664534">
    <property type="component" value="Unassembled WGS sequence"/>
</dbReference>
<dbReference type="OrthoDB" id="5314997at2759"/>
<dbReference type="InterPro" id="IPR038883">
    <property type="entry name" value="AN11006-like"/>
</dbReference>
<reference evidence="1" key="1">
    <citation type="submission" date="2021-03" db="EMBL/GenBank/DDBJ databases">
        <authorList>
            <person name="Tagirdzhanova G."/>
        </authorList>
    </citation>
    <scope>NUCLEOTIDE SEQUENCE</scope>
</reference>
<keyword evidence="2" id="KW-1185">Reference proteome</keyword>
<organism evidence="1 2">
    <name type="scientific">Imshaugia aleurites</name>
    <dbReference type="NCBI Taxonomy" id="172621"/>
    <lineage>
        <taxon>Eukaryota</taxon>
        <taxon>Fungi</taxon>
        <taxon>Dikarya</taxon>
        <taxon>Ascomycota</taxon>
        <taxon>Pezizomycotina</taxon>
        <taxon>Lecanoromycetes</taxon>
        <taxon>OSLEUM clade</taxon>
        <taxon>Lecanoromycetidae</taxon>
        <taxon>Lecanorales</taxon>
        <taxon>Lecanorineae</taxon>
        <taxon>Parmeliaceae</taxon>
        <taxon>Imshaugia</taxon>
    </lineage>
</organism>
<dbReference type="AlphaFoldDB" id="A0A8H3G486"/>
<evidence type="ECO:0000313" key="1">
    <source>
        <dbReference type="EMBL" id="CAF9934307.1"/>
    </source>
</evidence>
<evidence type="ECO:0000313" key="2">
    <source>
        <dbReference type="Proteomes" id="UP000664534"/>
    </source>
</evidence>
<protein>
    <submittedName>
        <fullName evidence="1">Uncharacterized protein</fullName>
    </submittedName>
</protein>
<accession>A0A8H3G486</accession>
<sequence length="277" mass="31541">MEMASKRVAAIAAGTLPLRPFRFMDLATELRLMVYEHALSSSKDITLRSPKDLEVRKNRHGQRVRPPNSHQIRDISIFVVSKKLFAEATSVFYAMNRFHYTILPTVPSVQGVLRHFSMHLHLMQHVSIDYALHTTASDVSEVDRLVSTRLRSVINGCPNLRTFTLHLLTFFENTALHQGLSGGSQTALELCRLAARLEDRTYCLDCICIVTHGNGVALLDLRNGIAPAEDWVARLPTQWPGISIDEYQSEGMERRADGDTSQKIRMYYLWPFMRRQS</sequence>